<dbReference type="Proteomes" id="UP000032352">
    <property type="component" value="Chromosome"/>
</dbReference>
<organism evidence="3 4">
    <name type="scientific">Thalassomonas viridans</name>
    <dbReference type="NCBI Taxonomy" id="137584"/>
    <lineage>
        <taxon>Bacteria</taxon>
        <taxon>Pseudomonadati</taxon>
        <taxon>Pseudomonadota</taxon>
        <taxon>Gammaproteobacteria</taxon>
        <taxon>Alteromonadales</taxon>
        <taxon>Colwelliaceae</taxon>
        <taxon>Thalassomonas</taxon>
    </lineage>
</organism>
<reference evidence="3 4" key="1">
    <citation type="journal article" date="2015" name="Genome Announc.">
        <title>Draft Genome Sequences of Marine Isolates of Thalassomonas viridans and Thalassomonas actiniarum.</title>
        <authorList>
            <person name="Olonade I."/>
            <person name="van Zyl L.J."/>
            <person name="Trindade M."/>
        </authorList>
    </citation>
    <scope>NUCLEOTIDE SEQUENCE [LARGE SCALE GENOMIC DNA]</scope>
    <source>
        <strain evidence="3 4">XOM25</strain>
    </source>
</reference>
<keyword evidence="2" id="KW-0812">Transmembrane</keyword>
<dbReference type="EMBL" id="CP059733">
    <property type="protein sequence ID" value="WDE04781.1"/>
    <property type="molecule type" value="Genomic_DNA"/>
</dbReference>
<proteinExistence type="predicted"/>
<sequence length="164" mass="19115">MNILEILKLGFIGLAFLLAFFAHGLLSAEQRREVSRPAHLEAISKFMVFSLILGAMSIASPFIPKMLEDKPDPFMEAMLISAKNRKPLPLEFVQEQIQVLTVGHNKRIEVLYSRREAEEKRLKSLSSNSTSSWKDEESLRKIERYIREENREYESKVREFRNML</sequence>
<protein>
    <submittedName>
        <fullName evidence="3">Uncharacterized protein</fullName>
    </submittedName>
</protein>
<evidence type="ECO:0000256" key="1">
    <source>
        <dbReference type="SAM" id="Coils"/>
    </source>
</evidence>
<dbReference type="AlphaFoldDB" id="A0AAE9Z0W6"/>
<dbReference type="RefSeq" id="WP_044839605.1">
    <property type="nucleotide sequence ID" value="NZ_CP059733.1"/>
</dbReference>
<keyword evidence="4" id="KW-1185">Reference proteome</keyword>
<feature type="transmembrane region" description="Helical" evidence="2">
    <location>
        <begin position="46"/>
        <end position="63"/>
    </location>
</feature>
<name>A0AAE9Z0W6_9GAMM</name>
<reference evidence="3 4" key="2">
    <citation type="journal article" date="2022" name="Mar. Drugs">
        <title>Bioassay-Guided Fractionation Leads to the Detection of Cholic Acid Generated by the Rare Thalassomonas sp.</title>
        <authorList>
            <person name="Pheiffer F."/>
            <person name="Schneider Y.K."/>
            <person name="Hansen E.H."/>
            <person name="Andersen J.H."/>
            <person name="Isaksson J."/>
            <person name="Busche T."/>
            <person name="R C."/>
            <person name="Kalinowski J."/>
            <person name="Zyl L.V."/>
            <person name="Trindade M."/>
        </authorList>
    </citation>
    <scope>NUCLEOTIDE SEQUENCE [LARGE SCALE GENOMIC DNA]</scope>
    <source>
        <strain evidence="3 4">XOM25</strain>
    </source>
</reference>
<dbReference type="KEGG" id="tvd:SG34_026290"/>
<feature type="coiled-coil region" evidence="1">
    <location>
        <begin position="108"/>
        <end position="159"/>
    </location>
</feature>
<evidence type="ECO:0000256" key="2">
    <source>
        <dbReference type="SAM" id="Phobius"/>
    </source>
</evidence>
<keyword evidence="2" id="KW-1133">Transmembrane helix</keyword>
<keyword evidence="2" id="KW-0472">Membrane</keyword>
<accession>A0AAE9Z0W6</accession>
<gene>
    <name evidence="3" type="ORF">SG34_026290</name>
</gene>
<keyword evidence="1" id="KW-0175">Coiled coil</keyword>
<evidence type="ECO:0000313" key="3">
    <source>
        <dbReference type="EMBL" id="WDE04781.1"/>
    </source>
</evidence>
<evidence type="ECO:0000313" key="4">
    <source>
        <dbReference type="Proteomes" id="UP000032352"/>
    </source>
</evidence>
<feature type="transmembrane region" description="Helical" evidence="2">
    <location>
        <begin position="6"/>
        <end position="26"/>
    </location>
</feature>